<evidence type="ECO:0000313" key="3">
    <source>
        <dbReference type="Proteomes" id="UP000745663"/>
    </source>
</evidence>
<name>A0ABS2C0W8_9PSED</name>
<dbReference type="RefSeq" id="WP_203584893.1">
    <property type="nucleotide sequence ID" value="NZ_JACOPV010000009.1"/>
</dbReference>
<keyword evidence="3" id="KW-1185">Reference proteome</keyword>
<feature type="region of interest" description="Disordered" evidence="1">
    <location>
        <begin position="343"/>
        <end position="394"/>
    </location>
</feature>
<feature type="region of interest" description="Disordered" evidence="1">
    <location>
        <begin position="17"/>
        <end position="48"/>
    </location>
</feature>
<feature type="compositionally biased region" description="Pro residues" evidence="1">
    <location>
        <begin position="484"/>
        <end position="496"/>
    </location>
</feature>
<feature type="region of interest" description="Disordered" evidence="1">
    <location>
        <begin position="481"/>
        <end position="503"/>
    </location>
</feature>
<organism evidence="2 3">
    <name type="scientific">Pseudomonas arcuscaelestis</name>
    <dbReference type="NCBI Taxonomy" id="2710591"/>
    <lineage>
        <taxon>Bacteria</taxon>
        <taxon>Pseudomonadati</taxon>
        <taxon>Pseudomonadota</taxon>
        <taxon>Gammaproteobacteria</taxon>
        <taxon>Pseudomonadales</taxon>
        <taxon>Pseudomonadaceae</taxon>
        <taxon>Pseudomonas</taxon>
    </lineage>
</organism>
<feature type="compositionally biased region" description="Polar residues" evidence="1">
    <location>
        <begin position="370"/>
        <end position="384"/>
    </location>
</feature>
<feature type="compositionally biased region" description="Acidic residues" evidence="1">
    <location>
        <begin position="353"/>
        <end position="364"/>
    </location>
</feature>
<protein>
    <submittedName>
        <fullName evidence="2">Uncharacterized protein</fullName>
    </submittedName>
</protein>
<accession>A0ABS2C0W8</accession>
<reference evidence="2 3" key="1">
    <citation type="submission" date="2020-08" db="EMBL/GenBank/DDBJ databases">
        <title>Description of novel Pseudomonas species.</title>
        <authorList>
            <person name="Duman M."/>
            <person name="Mulet M."/>
            <person name="Altun S."/>
            <person name="Saticioglu I.B."/>
            <person name="Lalucat J."/>
            <person name="Garcia-Valdes E."/>
        </authorList>
    </citation>
    <scope>NUCLEOTIDE SEQUENCE [LARGE SCALE GENOMIC DNA]</scope>
    <source>
        <strain evidence="2 3">P66</strain>
    </source>
</reference>
<evidence type="ECO:0000313" key="2">
    <source>
        <dbReference type="EMBL" id="MBM5458978.1"/>
    </source>
</evidence>
<sequence>MKKLLSVLKRFFGTESNHSPSAELVDTASDTQPCPVERAPFSAPADQDDESIPAEYRFTYVFNKRVSELRAEFTELHRRISEEGGEKPQRNVAYQAVICDEQLNQVPLDARSIGLLLQAADNDPSRPSECFEFSLILATGTVTVGTIDVPYDTTVDAQEVIFLAESAGYGINLLPPANATVVDDQIEAYCKLIREYGSISLRSANSNIRVSPIDGYMEYLLYAELGYKPAVISTDDLMNLLYTEAMSEPVMDHVKACIEEVVYEVLGPDFKKVLLEQTVKALHLKNLQFMEARANILEAELDTRTPFPNMIRILAHVTGLRPADAAGLLFELKNSIHTVLDKYLPPDPLPEPAEPDPDAAAEEGADTKGSETVQQVDPSASGDSSHGKRVRRPNSQQAALAKALCLMASSVAGGPEALKAVWASIEDATQLNERINLDRETTQPSPAAVRVAEAVGVAPKVAALAAGEMATLAEVILEAGGAIEPPPPPPPKPIPPSGLIAVG</sequence>
<dbReference type="EMBL" id="JACOPV010000009">
    <property type="protein sequence ID" value="MBM5458978.1"/>
    <property type="molecule type" value="Genomic_DNA"/>
</dbReference>
<gene>
    <name evidence="2" type="ORF">H8F21_15530</name>
</gene>
<proteinExistence type="predicted"/>
<comment type="caution">
    <text evidence="2">The sequence shown here is derived from an EMBL/GenBank/DDBJ whole genome shotgun (WGS) entry which is preliminary data.</text>
</comment>
<evidence type="ECO:0000256" key="1">
    <source>
        <dbReference type="SAM" id="MobiDB-lite"/>
    </source>
</evidence>
<dbReference type="Proteomes" id="UP000745663">
    <property type="component" value="Unassembled WGS sequence"/>
</dbReference>